<accession>A0A834C4B8</accession>
<dbReference type="Proteomes" id="UP000646548">
    <property type="component" value="Unassembled WGS sequence"/>
</dbReference>
<feature type="compositionally biased region" description="Basic and acidic residues" evidence="1">
    <location>
        <begin position="250"/>
        <end position="268"/>
    </location>
</feature>
<feature type="compositionally biased region" description="Polar residues" evidence="1">
    <location>
        <begin position="147"/>
        <end position="168"/>
    </location>
</feature>
<organism evidence="2 3">
    <name type="scientific">Oryzias melastigma</name>
    <name type="common">Marine medaka</name>
    <dbReference type="NCBI Taxonomy" id="30732"/>
    <lineage>
        <taxon>Eukaryota</taxon>
        <taxon>Metazoa</taxon>
        <taxon>Chordata</taxon>
        <taxon>Craniata</taxon>
        <taxon>Vertebrata</taxon>
        <taxon>Euteleostomi</taxon>
        <taxon>Actinopterygii</taxon>
        <taxon>Neopterygii</taxon>
        <taxon>Teleostei</taxon>
        <taxon>Neoteleostei</taxon>
        <taxon>Acanthomorphata</taxon>
        <taxon>Ovalentaria</taxon>
        <taxon>Atherinomorphae</taxon>
        <taxon>Beloniformes</taxon>
        <taxon>Adrianichthyidae</taxon>
        <taxon>Oryziinae</taxon>
        <taxon>Oryzias</taxon>
    </lineage>
</organism>
<feature type="region of interest" description="Disordered" evidence="1">
    <location>
        <begin position="1"/>
        <end position="40"/>
    </location>
</feature>
<dbReference type="EMBL" id="WKFB01000530">
    <property type="protein sequence ID" value="KAF6720150.1"/>
    <property type="molecule type" value="Genomic_DNA"/>
</dbReference>
<evidence type="ECO:0000256" key="1">
    <source>
        <dbReference type="SAM" id="MobiDB-lite"/>
    </source>
</evidence>
<evidence type="ECO:0000313" key="2">
    <source>
        <dbReference type="EMBL" id="KAF6720150.1"/>
    </source>
</evidence>
<name>A0A834C4B8_ORYME</name>
<dbReference type="AlphaFoldDB" id="A0A834C4B8"/>
<evidence type="ECO:0000313" key="3">
    <source>
        <dbReference type="Proteomes" id="UP000646548"/>
    </source>
</evidence>
<sequence>MAFIERGSSDSHSSEELATQQGYRGLRPSSSESEDGVQQVFEDDICPHLSPQLLQQETLKAKHPSHSESSLATGSSEGSLQTTVEEGLRYGVSRLRDLNLRESLLCTNPRHSLCPPGAPAADQGQPLLKRRSTTTSLQASRRHKESQNSAKDSSGSAACPQRDSTNHSGEVENGSRGFCQTLNSEHLSETLNSLSLTSLFIPGSLAPTLIKKCNSTGSLAQSNLSAQREGPCHFYGIDAHGFLSNPWTEGKARGTEEDSDVTESRNHPTDSSSRKKR</sequence>
<feature type="compositionally biased region" description="Polar residues" evidence="1">
    <location>
        <begin position="67"/>
        <end position="83"/>
    </location>
</feature>
<protein>
    <submittedName>
        <fullName evidence="2">Uncharacterized protein</fullName>
    </submittedName>
</protein>
<feature type="region of interest" description="Disordered" evidence="1">
    <location>
        <begin position="108"/>
        <end position="177"/>
    </location>
</feature>
<comment type="caution">
    <text evidence="2">The sequence shown here is derived from an EMBL/GenBank/DDBJ whole genome shotgun (WGS) entry which is preliminary data.</text>
</comment>
<feature type="region of interest" description="Disordered" evidence="1">
    <location>
        <begin position="245"/>
        <end position="277"/>
    </location>
</feature>
<gene>
    <name evidence="2" type="ORF">FQA47_023383</name>
</gene>
<feature type="region of interest" description="Disordered" evidence="1">
    <location>
        <begin position="57"/>
        <end position="83"/>
    </location>
</feature>
<reference evidence="2" key="1">
    <citation type="journal article" name="BMC Genomics">
        <title>Long-read sequencing and de novo genome assembly of marine medaka (Oryzias melastigma).</title>
        <authorList>
            <person name="Liang P."/>
            <person name="Saqib H.S.A."/>
            <person name="Ni X."/>
            <person name="Shen Y."/>
        </authorList>
    </citation>
    <scope>NUCLEOTIDE SEQUENCE</scope>
    <source>
        <strain evidence="2">Bigg-433</strain>
    </source>
</reference>
<proteinExistence type="predicted"/>